<dbReference type="GO" id="GO:0005737">
    <property type="term" value="C:cytoplasm"/>
    <property type="evidence" value="ECO:0007669"/>
    <property type="project" value="TreeGrafter"/>
</dbReference>
<dbReference type="InterPro" id="IPR051908">
    <property type="entry name" value="Ribosomal_N-acetyltransferase"/>
</dbReference>
<comment type="caution">
    <text evidence="2">The sequence shown here is derived from an EMBL/GenBank/DDBJ whole genome shotgun (WGS) entry which is preliminary data.</text>
</comment>
<proteinExistence type="predicted"/>
<keyword evidence="2" id="KW-0808">Transferase</keyword>
<dbReference type="PROSITE" id="PS51186">
    <property type="entry name" value="GNAT"/>
    <property type="match status" value="1"/>
</dbReference>
<dbReference type="RefSeq" id="WP_187671133.1">
    <property type="nucleotide sequence ID" value="NZ_CAJFCI010000040.1"/>
</dbReference>
<gene>
    <name evidence="2" type="primary">ydaF</name>
    <name evidence="2" type="ORF">PSEWESI4_02071</name>
</gene>
<dbReference type="EC" id="2.3.1.-" evidence="2"/>
<feature type="domain" description="N-acetyltransferase" evidence="1">
    <location>
        <begin position="9"/>
        <end position="180"/>
    </location>
</feature>
<dbReference type="GO" id="GO:1990189">
    <property type="term" value="F:protein N-terminal-serine acetyltransferase activity"/>
    <property type="evidence" value="ECO:0007669"/>
    <property type="project" value="TreeGrafter"/>
</dbReference>
<keyword evidence="3" id="KW-1185">Reference proteome</keyword>
<organism evidence="2 3">
    <name type="scientific">Zestomonas carbonaria</name>
    <dbReference type="NCBI Taxonomy" id="2762745"/>
    <lineage>
        <taxon>Bacteria</taxon>
        <taxon>Pseudomonadati</taxon>
        <taxon>Pseudomonadota</taxon>
        <taxon>Gammaproteobacteria</taxon>
        <taxon>Pseudomonadales</taxon>
        <taxon>Pseudomonadaceae</taxon>
        <taxon>Zestomonas</taxon>
    </lineage>
</organism>
<evidence type="ECO:0000259" key="1">
    <source>
        <dbReference type="PROSITE" id="PS51186"/>
    </source>
</evidence>
<dbReference type="PANTHER" id="PTHR43441:SF10">
    <property type="entry name" value="ACETYLTRANSFERASE"/>
    <property type="match status" value="1"/>
</dbReference>
<dbReference type="Proteomes" id="UP000583387">
    <property type="component" value="Unassembled WGS sequence"/>
</dbReference>
<dbReference type="InterPro" id="IPR016181">
    <property type="entry name" value="Acyl_CoA_acyltransferase"/>
</dbReference>
<keyword evidence="2" id="KW-0012">Acyltransferase</keyword>
<name>A0A7U7EMK5_9GAMM</name>
<dbReference type="SUPFAM" id="SSF55729">
    <property type="entry name" value="Acyl-CoA N-acyltransferases (Nat)"/>
    <property type="match status" value="1"/>
</dbReference>
<evidence type="ECO:0000313" key="2">
    <source>
        <dbReference type="EMBL" id="CAD5107794.1"/>
    </source>
</evidence>
<protein>
    <submittedName>
        <fullName evidence="2">Ribosomal N-acetyltransferase YdaF</fullName>
        <ecNumber evidence="2">2.3.1.-</ecNumber>
    </submittedName>
</protein>
<accession>A0A7U7EMK5</accession>
<dbReference type="PANTHER" id="PTHR43441">
    <property type="entry name" value="RIBOSOMAL-PROTEIN-SERINE ACETYLTRANSFERASE"/>
    <property type="match status" value="1"/>
</dbReference>
<evidence type="ECO:0000313" key="3">
    <source>
        <dbReference type="Proteomes" id="UP000583387"/>
    </source>
</evidence>
<reference evidence="2 3" key="1">
    <citation type="submission" date="2020-08" db="EMBL/GenBank/DDBJ databases">
        <authorList>
            <person name="Criscuolo A."/>
        </authorList>
    </citation>
    <scope>NUCLEOTIDE SEQUENCE [LARGE SCALE GENOMIC DNA]</scope>
    <source>
        <strain evidence="2">CIP111764</strain>
    </source>
</reference>
<sequence>MQPLISNGLCLRPFVASDAEAFAQAVNESVDSVSPWLPWCHAGYMPAEALQWFSLCERSLAEQTAYELGIFSTTGEFLGGIGLNHISRECNLCNLGYWVRQSQQGKGIAPRATRLLADFGLTVLGLTRIEIVAAVDNEPSRAVARKVGATFEGVARNRLFIQGRPVDAAIHALIPSTNRP</sequence>
<dbReference type="Pfam" id="PF13302">
    <property type="entry name" value="Acetyltransf_3"/>
    <property type="match status" value="1"/>
</dbReference>
<dbReference type="InterPro" id="IPR000182">
    <property type="entry name" value="GNAT_dom"/>
</dbReference>
<dbReference type="AlphaFoldDB" id="A0A7U7EMK5"/>
<dbReference type="GO" id="GO:0008999">
    <property type="term" value="F:protein-N-terminal-alanine acetyltransferase activity"/>
    <property type="evidence" value="ECO:0007669"/>
    <property type="project" value="TreeGrafter"/>
</dbReference>
<dbReference type="EMBL" id="CAJFCI010000040">
    <property type="protein sequence ID" value="CAD5107794.1"/>
    <property type="molecule type" value="Genomic_DNA"/>
</dbReference>
<dbReference type="Gene3D" id="3.40.630.30">
    <property type="match status" value="1"/>
</dbReference>